<keyword evidence="2" id="KW-0378">Hydrolase</keyword>
<dbReference type="Gene3D" id="3.10.310.70">
    <property type="match status" value="1"/>
</dbReference>
<gene>
    <name evidence="2" type="ORF">AAIG11_14785</name>
</gene>
<dbReference type="CDD" id="cd01300">
    <property type="entry name" value="YtcJ_like"/>
    <property type="match status" value="1"/>
</dbReference>
<dbReference type="EC" id="3.5.-.-" evidence="2"/>
<dbReference type="Pfam" id="PF07969">
    <property type="entry name" value="Amidohydro_3"/>
    <property type="match status" value="1"/>
</dbReference>
<name>A0ABU9VX60_9CLOT</name>
<dbReference type="InterPro" id="IPR013108">
    <property type="entry name" value="Amidohydro_3"/>
</dbReference>
<dbReference type="Proteomes" id="UP001407405">
    <property type="component" value="Unassembled WGS sequence"/>
</dbReference>
<evidence type="ECO:0000313" key="3">
    <source>
        <dbReference type="Proteomes" id="UP001407405"/>
    </source>
</evidence>
<proteinExistence type="predicted"/>
<dbReference type="Gene3D" id="3.20.20.140">
    <property type="entry name" value="Metal-dependent hydrolases"/>
    <property type="match status" value="1"/>
</dbReference>
<evidence type="ECO:0000259" key="1">
    <source>
        <dbReference type="Pfam" id="PF07969"/>
    </source>
</evidence>
<dbReference type="PANTHER" id="PTHR22642:SF2">
    <property type="entry name" value="PROTEIN LONG AFTER FAR-RED 3"/>
    <property type="match status" value="1"/>
</dbReference>
<dbReference type="Gene3D" id="2.30.40.10">
    <property type="entry name" value="Urease, subunit C, domain 1"/>
    <property type="match status" value="1"/>
</dbReference>
<dbReference type="PANTHER" id="PTHR22642">
    <property type="entry name" value="IMIDAZOLONEPROPIONASE"/>
    <property type="match status" value="1"/>
</dbReference>
<dbReference type="SUPFAM" id="SSF51338">
    <property type="entry name" value="Composite domain of metallo-dependent hydrolases"/>
    <property type="match status" value="1"/>
</dbReference>
<dbReference type="GO" id="GO:0016787">
    <property type="term" value="F:hydrolase activity"/>
    <property type="evidence" value="ECO:0007669"/>
    <property type="project" value="UniProtKB-KW"/>
</dbReference>
<feature type="domain" description="Amidohydrolase 3" evidence="1">
    <location>
        <begin position="53"/>
        <end position="538"/>
    </location>
</feature>
<reference evidence="2 3" key="1">
    <citation type="submission" date="2024-04" db="EMBL/GenBank/DDBJ databases">
        <title>Genome sequencing and metabolic network reconstruction of aminoacids and betaine degradation by Anoxynatronum sibiricum.</title>
        <authorList>
            <person name="Detkova E.N."/>
            <person name="Boltjanskaja Y.V."/>
            <person name="Mardanov A.V."/>
            <person name="Kevbrin V."/>
        </authorList>
    </citation>
    <scope>NUCLEOTIDE SEQUENCE [LARGE SCALE GENOMIC DNA]</scope>
    <source>
        <strain evidence="2 3">Z-7981</strain>
    </source>
</reference>
<sequence length="545" mass="60389">MKTAATLLIVGNAIYDSVRHQPFPGVLVIEGNRIVDVGDMSLIERYTGTMTKLLDAGNRLVMPGFHDSHTHLLMAGMYQSCVNLSSATSEKEAALMVKEAAQPLDDSSGWVIGFSWYHVFWDDQTPPTKASLDAYFPDRPVFLLNAEAHGAWVNSKALEIAGIDAATPNPFGGEICRDERGEATGLLLESATGLITRHAFAFSTQEEKAYLQAYEKSALANGITSVNDVQPYFHGNMGTLEVYHDMDKQGDWNLRVHVALDLLGDLSEAETWRQRVHSDGLRVDHLKQFLDGVITTHTALVLEPYADASDTCGISLMDTLAIEKAVPEAHKRGFSLKLHACGDRAVRMGLDYIEAAEKQYGKNQCRHAIEHIEMVSDEDVPRFATLGVIPSVQPEHIALTQRFADSPYFNALGEDRANKTWPLKTLYDTVGLLAIGSDCPVVDNNPFLEIYRGVTRKYNDGEPKEGWNPSEKLSLHEVLRSYTYGSAYGVGREHELGTLEPGKLADVIILDRNLFDVSTEEIRQTKVDTTIFNGQVVYQRPSTDQ</sequence>
<dbReference type="RefSeq" id="WP_343187037.1">
    <property type="nucleotide sequence ID" value="NZ_JBCITM010000020.1"/>
</dbReference>
<keyword evidence="3" id="KW-1185">Reference proteome</keyword>
<organism evidence="2 3">
    <name type="scientific">Anoxynatronum sibiricum</name>
    <dbReference type="NCBI Taxonomy" id="210623"/>
    <lineage>
        <taxon>Bacteria</taxon>
        <taxon>Bacillati</taxon>
        <taxon>Bacillota</taxon>
        <taxon>Clostridia</taxon>
        <taxon>Eubacteriales</taxon>
        <taxon>Clostridiaceae</taxon>
        <taxon>Anoxynatronum</taxon>
    </lineage>
</organism>
<dbReference type="InterPro" id="IPR033932">
    <property type="entry name" value="YtcJ-like"/>
</dbReference>
<evidence type="ECO:0000313" key="2">
    <source>
        <dbReference type="EMBL" id="MEN1761750.1"/>
    </source>
</evidence>
<dbReference type="InterPro" id="IPR032466">
    <property type="entry name" value="Metal_Hydrolase"/>
</dbReference>
<dbReference type="EMBL" id="JBCITM010000020">
    <property type="protein sequence ID" value="MEN1761750.1"/>
    <property type="molecule type" value="Genomic_DNA"/>
</dbReference>
<accession>A0ABU9VX60</accession>
<protein>
    <submittedName>
        <fullName evidence="2">Amidohydrolase</fullName>
        <ecNumber evidence="2">3.5.-.-</ecNumber>
    </submittedName>
</protein>
<comment type="caution">
    <text evidence="2">The sequence shown here is derived from an EMBL/GenBank/DDBJ whole genome shotgun (WGS) entry which is preliminary data.</text>
</comment>
<dbReference type="InterPro" id="IPR011059">
    <property type="entry name" value="Metal-dep_hydrolase_composite"/>
</dbReference>
<dbReference type="SUPFAM" id="SSF51556">
    <property type="entry name" value="Metallo-dependent hydrolases"/>
    <property type="match status" value="1"/>
</dbReference>